<organism evidence="21 22">
    <name type="scientific">Amycolatopsis taiwanensis</name>
    <dbReference type="NCBI Taxonomy" id="342230"/>
    <lineage>
        <taxon>Bacteria</taxon>
        <taxon>Bacillati</taxon>
        <taxon>Actinomycetota</taxon>
        <taxon>Actinomycetes</taxon>
        <taxon>Pseudonocardiales</taxon>
        <taxon>Pseudonocardiaceae</taxon>
        <taxon>Amycolatopsis</taxon>
    </lineage>
</organism>
<evidence type="ECO:0000256" key="8">
    <source>
        <dbReference type="ARBA" id="ARBA00022660"/>
    </source>
</evidence>
<evidence type="ECO:0000256" key="9">
    <source>
        <dbReference type="ARBA" id="ARBA00022692"/>
    </source>
</evidence>
<keyword evidence="12" id="KW-0249">Electron transport</keyword>
<dbReference type="GO" id="GO:0008121">
    <property type="term" value="F:quinol-cytochrome-c reductase activity"/>
    <property type="evidence" value="ECO:0007669"/>
    <property type="project" value="UniProtKB-EC"/>
</dbReference>
<dbReference type="Pfam" id="PF13631">
    <property type="entry name" value="Cytochrom_B_N_2"/>
    <property type="match status" value="1"/>
</dbReference>
<dbReference type="SUPFAM" id="SSF81648">
    <property type="entry name" value="a domain/subunit of cytochrome bc1 complex (Ubiquinol-cytochrome c reductase)"/>
    <property type="match status" value="1"/>
</dbReference>
<reference evidence="21" key="1">
    <citation type="submission" date="2023-03" db="EMBL/GenBank/DDBJ databases">
        <title>Amycolatopsis taiwanensis NBRC 103393.</title>
        <authorList>
            <person name="Ichikawa N."/>
            <person name="Sato H."/>
            <person name="Tonouchi N."/>
        </authorList>
    </citation>
    <scope>NUCLEOTIDE SEQUENCE</scope>
    <source>
        <strain evidence="21">NBRC 103393</strain>
    </source>
</reference>
<evidence type="ECO:0000256" key="19">
    <source>
        <dbReference type="SAM" id="Phobius"/>
    </source>
</evidence>
<dbReference type="Proteomes" id="UP001165136">
    <property type="component" value="Unassembled WGS sequence"/>
</dbReference>
<dbReference type="InterPro" id="IPR036150">
    <property type="entry name" value="Cyt_b/b6_C_sf"/>
</dbReference>
<dbReference type="GO" id="GO:0046872">
    <property type="term" value="F:metal ion binding"/>
    <property type="evidence" value="ECO:0007669"/>
    <property type="project" value="UniProtKB-KW"/>
</dbReference>
<name>A0A9W6QVZ3_9PSEU</name>
<keyword evidence="5" id="KW-0813">Transport</keyword>
<feature type="transmembrane region" description="Helical" evidence="19">
    <location>
        <begin position="171"/>
        <end position="190"/>
    </location>
</feature>
<keyword evidence="7" id="KW-0349">Heme</keyword>
<keyword evidence="22" id="KW-1185">Reference proteome</keyword>
<dbReference type="SUPFAM" id="SSF81342">
    <property type="entry name" value="Transmembrane di-heme cytochromes"/>
    <property type="match status" value="1"/>
</dbReference>
<dbReference type="InterPro" id="IPR027387">
    <property type="entry name" value="Cytb/b6-like_sf"/>
</dbReference>
<evidence type="ECO:0000313" key="22">
    <source>
        <dbReference type="Proteomes" id="UP001165136"/>
    </source>
</evidence>
<evidence type="ECO:0000256" key="1">
    <source>
        <dbReference type="ARBA" id="ARBA00001971"/>
    </source>
</evidence>
<evidence type="ECO:0000256" key="7">
    <source>
        <dbReference type="ARBA" id="ARBA00022617"/>
    </source>
</evidence>
<protein>
    <recommendedName>
        <fullName evidence="4">Cytochrome bc1 complex cytochrome b subunit</fullName>
        <ecNumber evidence="3">7.1.1.8</ecNumber>
    </recommendedName>
    <alternativeName>
        <fullName evidence="17">Cytochrome bc1 reductase complex subunit QcrB</fullName>
    </alternativeName>
</protein>
<comment type="cofactor">
    <cofactor evidence="1">
        <name>heme</name>
        <dbReference type="ChEBI" id="CHEBI:30413"/>
    </cofactor>
</comment>
<comment type="caution">
    <text evidence="21">The sequence shown here is derived from an EMBL/GenBank/DDBJ whole genome shotgun (WGS) entry which is preliminary data.</text>
</comment>
<keyword evidence="15 19" id="KW-0472">Membrane</keyword>
<dbReference type="AlphaFoldDB" id="A0A9W6QVZ3"/>
<evidence type="ECO:0000256" key="14">
    <source>
        <dbReference type="ARBA" id="ARBA00023004"/>
    </source>
</evidence>
<evidence type="ECO:0000256" key="2">
    <source>
        <dbReference type="ARBA" id="ARBA00004651"/>
    </source>
</evidence>
<feature type="region of interest" description="Disordered" evidence="18">
    <location>
        <begin position="483"/>
        <end position="503"/>
    </location>
</feature>
<evidence type="ECO:0000256" key="10">
    <source>
        <dbReference type="ARBA" id="ARBA00022723"/>
    </source>
</evidence>
<keyword evidence="14" id="KW-0408">Iron</keyword>
<evidence type="ECO:0000256" key="6">
    <source>
        <dbReference type="ARBA" id="ARBA00022475"/>
    </source>
</evidence>
<accession>A0A9W6QVZ3</accession>
<keyword evidence="6" id="KW-1003">Cell membrane</keyword>
<dbReference type="FunFam" id="1.20.810.10:FF:000007">
    <property type="entry name" value="Ubiquinol-cytochrome C reductase B subunit"/>
    <property type="match status" value="1"/>
</dbReference>
<keyword evidence="9 19" id="KW-0812">Transmembrane</keyword>
<dbReference type="EMBL" id="BSTI01000001">
    <property type="protein sequence ID" value="GLY63945.1"/>
    <property type="molecule type" value="Genomic_DNA"/>
</dbReference>
<feature type="transmembrane region" description="Helical" evidence="19">
    <location>
        <begin position="405"/>
        <end position="425"/>
    </location>
</feature>
<dbReference type="GO" id="GO:0005886">
    <property type="term" value="C:plasma membrane"/>
    <property type="evidence" value="ECO:0007669"/>
    <property type="project" value="UniProtKB-SubCell"/>
</dbReference>
<feature type="transmembrane region" description="Helical" evidence="19">
    <location>
        <begin position="328"/>
        <end position="349"/>
    </location>
</feature>
<dbReference type="PANTHER" id="PTHR19271">
    <property type="entry name" value="CYTOCHROME B"/>
    <property type="match status" value="1"/>
</dbReference>
<dbReference type="EC" id="7.1.1.8" evidence="3"/>
<comment type="subcellular location">
    <subcellularLocation>
        <location evidence="2">Cell membrane</location>
        <topology evidence="2">Multi-pass membrane protein</topology>
    </subcellularLocation>
</comment>
<evidence type="ECO:0000259" key="20">
    <source>
        <dbReference type="PROSITE" id="PS51002"/>
    </source>
</evidence>
<dbReference type="PANTHER" id="PTHR19271:SF16">
    <property type="entry name" value="CYTOCHROME B"/>
    <property type="match status" value="1"/>
</dbReference>
<feature type="transmembrane region" description="Helical" evidence="19">
    <location>
        <begin position="210"/>
        <end position="229"/>
    </location>
</feature>
<proteinExistence type="predicted"/>
<keyword evidence="11" id="KW-1278">Translocase</keyword>
<evidence type="ECO:0000256" key="11">
    <source>
        <dbReference type="ARBA" id="ARBA00022967"/>
    </source>
</evidence>
<evidence type="ECO:0000256" key="17">
    <source>
        <dbReference type="ARBA" id="ARBA00029568"/>
    </source>
</evidence>
<feature type="transmembrane region" description="Helical" evidence="19">
    <location>
        <begin position="259"/>
        <end position="278"/>
    </location>
</feature>
<keyword evidence="8" id="KW-0679">Respiratory chain</keyword>
<sequence>MALMHKVAEAAQNADERYKAAKLLRPRINKVFPGHFSFLFGELALYSFVVLILTGTYLALFFDPSSAKLIYHGTFTNLDGVEVSKAFASTLNISFDVRGGLLVRQIHHWAANIFVAAILVHLLRIFFTGAFRKPREANWLIGIFLLFLGIAEGFAGYSLPDDLLSGTGLRIMSGITLSIPVLGTWLHWLIFGGEFPGEIILPRLFTVHILLIPGLILALLAVHLAGVWYQEHTQFPGRRGTERNVVGTRTVPSFALKSISLSILLTGVLAVMGGIFQINPVFNYGPYTPFQVSINSQPDWYLLMVEGAMRLWPPWRINLWNTYTVPAVFWPAVAMPVLLFFGLLLYPFVEERITRTRRLHNIAQRPRDVPHRTALGTMALTFYAVLVMAGVDDVVAYVFRVPIEHLVWIGRIGVLVLPPLAYLVAYRICLHLQHTDRDVLAYGVHTGVIEQRDGGYFVELVEPLKPERESLVYPRYRGIPVPHLPGDLETEQPAERERSGRQT</sequence>
<dbReference type="InterPro" id="IPR005797">
    <property type="entry name" value="Cyt_b/b6_N"/>
</dbReference>
<dbReference type="GO" id="GO:0016491">
    <property type="term" value="F:oxidoreductase activity"/>
    <property type="evidence" value="ECO:0007669"/>
    <property type="project" value="InterPro"/>
</dbReference>
<evidence type="ECO:0000256" key="3">
    <source>
        <dbReference type="ARBA" id="ARBA00012951"/>
    </source>
</evidence>
<feature type="transmembrane region" description="Helical" evidence="19">
    <location>
        <begin position="139"/>
        <end position="159"/>
    </location>
</feature>
<gene>
    <name evidence="21" type="primary">qcrB</name>
    <name evidence="21" type="ORF">Atai01_05640</name>
</gene>
<evidence type="ECO:0000256" key="5">
    <source>
        <dbReference type="ARBA" id="ARBA00022448"/>
    </source>
</evidence>
<feature type="transmembrane region" description="Helical" evidence="19">
    <location>
        <begin position="374"/>
        <end position="399"/>
    </location>
</feature>
<dbReference type="Gene3D" id="1.20.810.10">
    <property type="entry name" value="Cytochrome Bc1 Complex, Chain C"/>
    <property type="match status" value="1"/>
</dbReference>
<evidence type="ECO:0000256" key="16">
    <source>
        <dbReference type="ARBA" id="ARBA00029351"/>
    </source>
</evidence>
<feature type="transmembrane region" description="Helical" evidence="19">
    <location>
        <begin position="43"/>
        <end position="62"/>
    </location>
</feature>
<comment type="catalytic activity">
    <reaction evidence="16">
        <text>a quinol + 2 Fe(III)-[cytochrome c](out) = a quinone + 2 Fe(II)-[cytochrome c](out) + 2 H(+)(out)</text>
        <dbReference type="Rhea" id="RHEA:11484"/>
        <dbReference type="Rhea" id="RHEA-COMP:10350"/>
        <dbReference type="Rhea" id="RHEA-COMP:14399"/>
        <dbReference type="ChEBI" id="CHEBI:15378"/>
        <dbReference type="ChEBI" id="CHEBI:24646"/>
        <dbReference type="ChEBI" id="CHEBI:29033"/>
        <dbReference type="ChEBI" id="CHEBI:29034"/>
        <dbReference type="ChEBI" id="CHEBI:132124"/>
        <dbReference type="EC" id="7.1.1.8"/>
    </reaction>
</comment>
<evidence type="ECO:0000256" key="15">
    <source>
        <dbReference type="ARBA" id="ARBA00023136"/>
    </source>
</evidence>
<evidence type="ECO:0000256" key="13">
    <source>
        <dbReference type="ARBA" id="ARBA00022989"/>
    </source>
</evidence>
<keyword evidence="13 19" id="KW-1133">Transmembrane helix</keyword>
<dbReference type="GO" id="GO:0022904">
    <property type="term" value="P:respiratory electron transport chain"/>
    <property type="evidence" value="ECO:0007669"/>
    <property type="project" value="InterPro"/>
</dbReference>
<dbReference type="RefSeq" id="WP_285485751.1">
    <property type="nucleotide sequence ID" value="NZ_BSTI01000001.1"/>
</dbReference>
<evidence type="ECO:0000313" key="21">
    <source>
        <dbReference type="EMBL" id="GLY63945.1"/>
    </source>
</evidence>
<keyword evidence="10" id="KW-0479">Metal-binding</keyword>
<dbReference type="PROSITE" id="PS51002">
    <property type="entry name" value="CYTB_NTER"/>
    <property type="match status" value="1"/>
</dbReference>
<feature type="domain" description="Cytochrome b/b6 N-terminal region profile" evidence="20">
    <location>
        <begin position="10"/>
        <end position="236"/>
    </location>
</feature>
<evidence type="ECO:0000256" key="12">
    <source>
        <dbReference type="ARBA" id="ARBA00022982"/>
    </source>
</evidence>
<feature type="compositionally biased region" description="Basic and acidic residues" evidence="18">
    <location>
        <begin position="493"/>
        <end position="503"/>
    </location>
</feature>
<evidence type="ECO:0000256" key="18">
    <source>
        <dbReference type="SAM" id="MobiDB-lite"/>
    </source>
</evidence>
<feature type="transmembrane region" description="Helical" evidence="19">
    <location>
        <begin position="109"/>
        <end position="127"/>
    </location>
</feature>
<dbReference type="InterPro" id="IPR016174">
    <property type="entry name" value="Di-haem_cyt_TM"/>
</dbReference>
<evidence type="ECO:0000256" key="4">
    <source>
        <dbReference type="ARBA" id="ARBA00016116"/>
    </source>
</evidence>